<organism evidence="2 3">
    <name type="scientific">Caulobacter vibrioides</name>
    <name type="common">Caulobacter crescentus</name>
    <dbReference type="NCBI Taxonomy" id="155892"/>
    <lineage>
        <taxon>Bacteria</taxon>
        <taxon>Pseudomonadati</taxon>
        <taxon>Pseudomonadota</taxon>
        <taxon>Alphaproteobacteria</taxon>
        <taxon>Caulobacterales</taxon>
        <taxon>Caulobacteraceae</taxon>
        <taxon>Caulobacter</taxon>
    </lineage>
</organism>
<proteinExistence type="predicted"/>
<evidence type="ECO:0000313" key="3">
    <source>
        <dbReference type="Proteomes" id="UP000215616"/>
    </source>
</evidence>
<feature type="compositionally biased region" description="Pro residues" evidence="1">
    <location>
        <begin position="32"/>
        <end position="45"/>
    </location>
</feature>
<comment type="caution">
    <text evidence="2">The sequence shown here is derived from an EMBL/GenBank/DDBJ whole genome shotgun (WGS) entry which is preliminary data.</text>
</comment>
<dbReference type="AlphaFoldDB" id="A0A258CRC3"/>
<dbReference type="EMBL" id="NCDQ01000562">
    <property type="protein sequence ID" value="OYW98015.1"/>
    <property type="molecule type" value="Genomic_DNA"/>
</dbReference>
<sequence>MGHGGYPENPPPSGGGVGPLGTTEGEEAGFPALPPPSASRTPPPLGGGLDYDAANFSSFTASKFCTPPPTRLVV</sequence>
<reference evidence="2 3" key="1">
    <citation type="submission" date="2017-03" db="EMBL/GenBank/DDBJ databases">
        <title>Lifting the veil on microbial sulfur biogeochemistry in mining wastewaters.</title>
        <authorList>
            <person name="Kantor R.S."/>
            <person name="Colenbrander Nelson T."/>
            <person name="Marshall S."/>
            <person name="Bennett D."/>
            <person name="Apte S."/>
            <person name="Camacho D."/>
            <person name="Thomas B.C."/>
            <person name="Warren L.A."/>
            <person name="Banfield J.F."/>
        </authorList>
    </citation>
    <scope>NUCLEOTIDE SEQUENCE [LARGE SCALE GENOMIC DNA]</scope>
    <source>
        <strain evidence="2">32-67-7</strain>
    </source>
</reference>
<protein>
    <submittedName>
        <fullName evidence="2">Uncharacterized protein</fullName>
    </submittedName>
</protein>
<evidence type="ECO:0000313" key="2">
    <source>
        <dbReference type="EMBL" id="OYW98015.1"/>
    </source>
</evidence>
<feature type="region of interest" description="Disordered" evidence="1">
    <location>
        <begin position="1"/>
        <end position="49"/>
    </location>
</feature>
<name>A0A258CRC3_CAUVI</name>
<dbReference type="Proteomes" id="UP000215616">
    <property type="component" value="Unassembled WGS sequence"/>
</dbReference>
<gene>
    <name evidence="2" type="ORF">B7Z12_20615</name>
</gene>
<evidence type="ECO:0000256" key="1">
    <source>
        <dbReference type="SAM" id="MobiDB-lite"/>
    </source>
</evidence>
<accession>A0A258CRC3</accession>